<feature type="region of interest" description="Disordered" evidence="4">
    <location>
        <begin position="73"/>
        <end position="120"/>
    </location>
</feature>
<dbReference type="PANTHER" id="PTHR16188:SF4">
    <property type="entry name" value="PROTEIN PHOSPHATASE 1 REGULATORY SUBUNIT 14A"/>
    <property type="match status" value="1"/>
</dbReference>
<keyword evidence="6" id="KW-1185">Reference proteome</keyword>
<gene>
    <name evidence="5" type="primary">ppp1r14aa</name>
</gene>
<reference evidence="5" key="2">
    <citation type="submission" date="2025-08" db="UniProtKB">
        <authorList>
            <consortium name="Ensembl"/>
        </authorList>
    </citation>
    <scope>IDENTIFICATION</scope>
</reference>
<dbReference type="PANTHER" id="PTHR16188">
    <property type="entry name" value="PROTEIN PHOSPHATASE 1 INHIBITOR POTENTIATED BY PROTEIN KINASE C"/>
    <property type="match status" value="1"/>
</dbReference>
<sequence>MSNRVIGRSFDCPRSKEAAKRLSRTYLDFSPDHGCQIPKRHARVTVKYNRKELQKRLDLEKWIDEGLDQLYSGQEADMPEEVNIDDLIDLPNDEERVRKLRVKPPPPPPSSSSSTSSASI</sequence>
<evidence type="ECO:0000256" key="3">
    <source>
        <dbReference type="ARBA" id="ARBA00023272"/>
    </source>
</evidence>
<evidence type="ECO:0000313" key="6">
    <source>
        <dbReference type="Proteomes" id="UP000005226"/>
    </source>
</evidence>
<dbReference type="GO" id="GO:0005737">
    <property type="term" value="C:cytoplasm"/>
    <property type="evidence" value="ECO:0007669"/>
    <property type="project" value="InterPro"/>
</dbReference>
<organism evidence="5 6">
    <name type="scientific">Takifugu rubripes</name>
    <name type="common">Japanese pufferfish</name>
    <name type="synonym">Fugu rubripes</name>
    <dbReference type="NCBI Taxonomy" id="31033"/>
    <lineage>
        <taxon>Eukaryota</taxon>
        <taxon>Metazoa</taxon>
        <taxon>Chordata</taxon>
        <taxon>Craniata</taxon>
        <taxon>Vertebrata</taxon>
        <taxon>Euteleostomi</taxon>
        <taxon>Actinopterygii</taxon>
        <taxon>Neopterygii</taxon>
        <taxon>Teleostei</taxon>
        <taxon>Neoteleostei</taxon>
        <taxon>Acanthomorphata</taxon>
        <taxon>Eupercaria</taxon>
        <taxon>Tetraodontiformes</taxon>
        <taxon>Tetradontoidea</taxon>
        <taxon>Tetraodontidae</taxon>
        <taxon>Takifugu</taxon>
    </lineage>
</organism>
<dbReference type="GeneTree" id="ENSGT00950000182985"/>
<dbReference type="GO" id="GO:0004865">
    <property type="term" value="F:protein serine/threonine phosphatase inhibitor activity"/>
    <property type="evidence" value="ECO:0007669"/>
    <property type="project" value="TreeGrafter"/>
</dbReference>
<keyword evidence="2" id="KW-0597">Phosphoprotein</keyword>
<comment type="similarity">
    <text evidence="1">Belongs to the PP1 inhibitor family.</text>
</comment>
<protein>
    <submittedName>
        <fullName evidence="5">Protein phosphatase 1, regulatory (inhibitor) subunit 14Aa</fullName>
    </submittedName>
</protein>
<dbReference type="InterPro" id="IPR008025">
    <property type="entry name" value="CPI-17"/>
</dbReference>
<keyword evidence="3" id="KW-0650">Protein phosphatase inhibitor</keyword>
<dbReference type="Ensembl" id="ENSTRUT00000066619.1">
    <property type="protein sequence ID" value="ENSTRUP00000082022.1"/>
    <property type="gene ID" value="ENSTRUG00000022620.2"/>
</dbReference>
<reference evidence="5 6" key="1">
    <citation type="journal article" date="2011" name="Genome Biol. Evol.">
        <title>Integration of the genetic map and genome assembly of fugu facilitates insights into distinct features of genome evolution in teleosts and mammals.</title>
        <authorList>
            <person name="Kai W."/>
            <person name="Kikuchi K."/>
            <person name="Tohari S."/>
            <person name="Chew A.K."/>
            <person name="Tay A."/>
            <person name="Fujiwara A."/>
            <person name="Hosoya S."/>
            <person name="Suetake H."/>
            <person name="Naruse K."/>
            <person name="Brenner S."/>
            <person name="Suzuki Y."/>
            <person name="Venkatesh B."/>
        </authorList>
    </citation>
    <scope>NUCLEOTIDE SEQUENCE [LARGE SCALE GENOMIC DNA]</scope>
</reference>
<feature type="compositionally biased region" description="Acidic residues" evidence="4">
    <location>
        <begin position="77"/>
        <end position="92"/>
    </location>
</feature>
<feature type="compositionally biased region" description="Low complexity" evidence="4">
    <location>
        <begin position="111"/>
        <end position="120"/>
    </location>
</feature>
<dbReference type="Proteomes" id="UP000005226">
    <property type="component" value="Chromosome 15"/>
</dbReference>
<proteinExistence type="inferred from homology"/>
<evidence type="ECO:0000313" key="5">
    <source>
        <dbReference type="Ensembl" id="ENSTRUP00000082022.1"/>
    </source>
</evidence>
<dbReference type="SUPFAM" id="SSF81790">
    <property type="entry name" value="Myosin phosphatase inhibitor 17kDa protein, CPI-17"/>
    <property type="match status" value="1"/>
</dbReference>
<evidence type="ECO:0000256" key="4">
    <source>
        <dbReference type="SAM" id="MobiDB-lite"/>
    </source>
</evidence>
<dbReference type="Pfam" id="PF05361">
    <property type="entry name" value="PP1_inhibitor"/>
    <property type="match status" value="1"/>
</dbReference>
<reference evidence="5" key="3">
    <citation type="submission" date="2025-09" db="UniProtKB">
        <authorList>
            <consortium name="Ensembl"/>
        </authorList>
    </citation>
    <scope>IDENTIFICATION</scope>
</reference>
<dbReference type="AlphaFoldDB" id="A0A674P7X3"/>
<evidence type="ECO:0000256" key="1">
    <source>
        <dbReference type="ARBA" id="ARBA00005483"/>
    </source>
</evidence>
<evidence type="ECO:0000256" key="2">
    <source>
        <dbReference type="ARBA" id="ARBA00022553"/>
    </source>
</evidence>
<dbReference type="Gene3D" id="1.10.150.220">
    <property type="entry name" value="CPI-17"/>
    <property type="match status" value="1"/>
</dbReference>
<dbReference type="InterPro" id="IPR036658">
    <property type="entry name" value="CPI-17_sf"/>
</dbReference>
<name>A0A674P7X3_TAKRU</name>
<accession>A0A674P7X3</accession>